<reference evidence="2" key="1">
    <citation type="submission" date="2020-12" db="EMBL/GenBank/DDBJ databases">
        <title>Metabolic potential, ecology and presence of endohyphal bacteria is reflected in genomic diversity of Mucoromycotina.</title>
        <authorList>
            <person name="Muszewska A."/>
            <person name="Okrasinska A."/>
            <person name="Steczkiewicz K."/>
            <person name="Drgas O."/>
            <person name="Orlowska M."/>
            <person name="Perlinska-Lenart U."/>
            <person name="Aleksandrzak-Piekarczyk T."/>
            <person name="Szatraj K."/>
            <person name="Zielenkiewicz U."/>
            <person name="Pilsyk S."/>
            <person name="Malc E."/>
            <person name="Mieczkowski P."/>
            <person name="Kruszewska J.S."/>
            <person name="Biernat P."/>
            <person name="Pawlowska J."/>
        </authorList>
    </citation>
    <scope>NUCLEOTIDE SEQUENCE</scope>
    <source>
        <strain evidence="2">WA0000067209</strain>
    </source>
</reference>
<dbReference type="EMBL" id="JAEPQZ010000008">
    <property type="protein sequence ID" value="KAG2178009.1"/>
    <property type="molecule type" value="Genomic_DNA"/>
</dbReference>
<feature type="compositionally biased region" description="Polar residues" evidence="1">
    <location>
        <begin position="520"/>
        <end position="530"/>
    </location>
</feature>
<feature type="compositionally biased region" description="Polar residues" evidence="1">
    <location>
        <begin position="97"/>
        <end position="110"/>
    </location>
</feature>
<protein>
    <submittedName>
        <fullName evidence="2">Uncharacterized protein</fullName>
    </submittedName>
</protein>
<feature type="region of interest" description="Disordered" evidence="1">
    <location>
        <begin position="450"/>
        <end position="470"/>
    </location>
</feature>
<feature type="region of interest" description="Disordered" evidence="1">
    <location>
        <begin position="520"/>
        <end position="637"/>
    </location>
</feature>
<feature type="region of interest" description="Disordered" evidence="1">
    <location>
        <begin position="492"/>
        <end position="511"/>
    </location>
</feature>
<feature type="compositionally biased region" description="Polar residues" evidence="1">
    <location>
        <begin position="354"/>
        <end position="364"/>
    </location>
</feature>
<feature type="compositionally biased region" description="Basic and acidic residues" evidence="1">
    <location>
        <begin position="226"/>
        <end position="277"/>
    </location>
</feature>
<feature type="compositionally biased region" description="Polar residues" evidence="1">
    <location>
        <begin position="373"/>
        <end position="395"/>
    </location>
</feature>
<keyword evidence="3" id="KW-1185">Reference proteome</keyword>
<comment type="caution">
    <text evidence="2">The sequence shown here is derived from an EMBL/GenBank/DDBJ whole genome shotgun (WGS) entry which is preliminary data.</text>
</comment>
<sequence length="780" mass="84806">MADSSSADGNASGNDEPKVIRYSKEFLLSLHDSPLAVKPDNFPGLSLWFGEDWQNVNTKGVLNGSSSPKTLDKNIVLGPPKTSFNSSVFGGLKQSDDANVTGKSSGSHATHGTRMRHEGRGPRDSANNDMRSQRTSHNLTERSFGRDRNGSSDRGFRNNGDKVTVDSQARNPRSRPNDRFGDRNPEMQRNRRESHRDNNANRNQKGRLDHVEGTPEWMDYDPEAENSAKNKSVDGKDKEPEFINDLEAWKSKMKQQDKTQSRDVGNDSKHVKNDSDINVKATESSAPVMEQVQGTKGQTNDNVDDMFAHYSHNLADTTMAFDNFGLNGSNSGLSSPASVGTSNKGGSRFAKFFSSKQQDGSPSPITAKDEQVSSRTDTTPKSISLDTLFQSQSGSPEIPRPRQPPSMGGRRMLSENDILQSLGANNAQPAQSDSVNDAAGFNKVLEALSKSKPQVMQSPQGTSHIENRNSTDEQLRKLGNVQPMMGNPLGMQASQQSSVPMNANSIPMGHDRSDLMHMQQRMQATESSPHQQRRPNEAVHSPNMRGPAYVDLASHNSPGRQRVNSQNSPSQRPKMVASNLPTSVLRQLSAKSSESPGKSPSPNVNKQQATYSPSQARNMPAGQYPQHPEQPGYGHNSVPMYQQARPPPVAGGFPGSFMEMGGPNMTVEQMMQMRNGLQGSSAPPQSSPRGNVPPMPMMGNMPPYPYMMGNSPGAMQGPPPGPHGYPADMRPPPKEHFMGILPGANMPNAGGVPPQFLQQGPAGNGMGMNRMMPPNFDGYE</sequence>
<feature type="compositionally biased region" description="Polar residues" evidence="1">
    <location>
        <begin position="492"/>
        <end position="505"/>
    </location>
</feature>
<feature type="region of interest" description="Disordered" evidence="1">
    <location>
        <begin position="95"/>
        <end position="303"/>
    </location>
</feature>
<feature type="compositionally biased region" description="Polar residues" evidence="1">
    <location>
        <begin position="125"/>
        <end position="138"/>
    </location>
</feature>
<evidence type="ECO:0000313" key="2">
    <source>
        <dbReference type="EMBL" id="KAG2178009.1"/>
    </source>
</evidence>
<feature type="compositionally biased region" description="Polar residues" evidence="1">
    <location>
        <begin position="603"/>
        <end position="617"/>
    </location>
</feature>
<accession>A0A8H7PR71</accession>
<feature type="region of interest" description="Disordered" evidence="1">
    <location>
        <begin position="354"/>
        <end position="411"/>
    </location>
</feature>
<dbReference type="OrthoDB" id="2504266at2759"/>
<gene>
    <name evidence="2" type="ORF">INT43_003262</name>
</gene>
<feature type="compositionally biased region" description="Low complexity" evidence="1">
    <location>
        <begin position="589"/>
        <end position="602"/>
    </location>
</feature>
<name>A0A8H7PR71_MORIS</name>
<feature type="compositionally biased region" description="Polar residues" evidence="1">
    <location>
        <begin position="554"/>
        <end position="571"/>
    </location>
</feature>
<feature type="compositionally biased region" description="Polar residues" evidence="1">
    <location>
        <begin position="451"/>
        <end position="464"/>
    </location>
</feature>
<dbReference type="Proteomes" id="UP000654370">
    <property type="component" value="Unassembled WGS sequence"/>
</dbReference>
<evidence type="ECO:0000256" key="1">
    <source>
        <dbReference type="SAM" id="MobiDB-lite"/>
    </source>
</evidence>
<feature type="compositionally biased region" description="Basic and acidic residues" evidence="1">
    <location>
        <begin position="139"/>
        <end position="164"/>
    </location>
</feature>
<evidence type="ECO:0000313" key="3">
    <source>
        <dbReference type="Proteomes" id="UP000654370"/>
    </source>
</evidence>
<proteinExistence type="predicted"/>
<feature type="compositionally biased region" description="Polar residues" evidence="1">
    <location>
        <begin position="292"/>
        <end position="301"/>
    </location>
</feature>
<feature type="compositionally biased region" description="Basic and acidic residues" evidence="1">
    <location>
        <begin position="175"/>
        <end position="199"/>
    </location>
</feature>
<feature type="non-terminal residue" evidence="2">
    <location>
        <position position="1"/>
    </location>
</feature>
<organism evidence="2 3">
    <name type="scientific">Mortierella isabellina</name>
    <name type="common">Filamentous fungus</name>
    <name type="synonym">Umbelopsis isabellina</name>
    <dbReference type="NCBI Taxonomy" id="91625"/>
    <lineage>
        <taxon>Eukaryota</taxon>
        <taxon>Fungi</taxon>
        <taxon>Fungi incertae sedis</taxon>
        <taxon>Mucoromycota</taxon>
        <taxon>Mucoromycotina</taxon>
        <taxon>Umbelopsidomycetes</taxon>
        <taxon>Umbelopsidales</taxon>
        <taxon>Umbelopsidaceae</taxon>
        <taxon>Umbelopsis</taxon>
    </lineage>
</organism>
<dbReference type="AlphaFoldDB" id="A0A8H7PR71"/>